<dbReference type="Proteomes" id="UP000241854">
    <property type="component" value="Plasmid pICON"/>
</dbReference>
<proteinExistence type="predicted"/>
<organism evidence="1 2">
    <name type="scientific">Campylobacter concisus</name>
    <dbReference type="NCBI Taxonomy" id="199"/>
    <lineage>
        <taxon>Bacteria</taxon>
        <taxon>Pseudomonadati</taxon>
        <taxon>Campylobacterota</taxon>
        <taxon>Epsilonproteobacteria</taxon>
        <taxon>Campylobacterales</taxon>
        <taxon>Campylobacteraceae</taxon>
        <taxon>Campylobacter</taxon>
    </lineage>
</organism>
<dbReference type="EMBL" id="CP021643">
    <property type="protein sequence ID" value="AVX45046.1"/>
    <property type="molecule type" value="Genomic_DNA"/>
</dbReference>
<dbReference type="GO" id="GO:0000428">
    <property type="term" value="C:DNA-directed RNA polymerase complex"/>
    <property type="evidence" value="ECO:0007669"/>
    <property type="project" value="UniProtKB-KW"/>
</dbReference>
<geneLocation type="plasmid" evidence="2">
    <name>picon</name>
</geneLocation>
<keyword evidence="1" id="KW-0804">Transcription</keyword>
<gene>
    <name evidence="1" type="ORF">CCS77_2040</name>
</gene>
<name>A0A2R4P2Z1_9BACT</name>
<protein>
    <submittedName>
        <fullName evidence="1">DNA-directed RNA polymerase, omega subunit family protein</fullName>
    </submittedName>
</protein>
<accession>A0A2R4P2Z1</accession>
<keyword evidence="1" id="KW-0614">Plasmid</keyword>
<keyword evidence="1" id="KW-0240">DNA-directed RNA polymerase</keyword>
<evidence type="ECO:0000313" key="1">
    <source>
        <dbReference type="EMBL" id="AVX45046.1"/>
    </source>
</evidence>
<reference evidence="1 2" key="1">
    <citation type="journal article" date="2018" name="Emerg. Microbes Infect.">
        <title>Genomic analysis of oral Campylobacter concisus strains identified a potential bacterial molecular marker associated with active Crohn's disease.</title>
        <authorList>
            <person name="Liu F."/>
            <person name="Ma R."/>
            <person name="Tay C.Y.A."/>
            <person name="Octavia S."/>
            <person name="Lan R."/>
            <person name="Chung H.K.L."/>
            <person name="Riordan S.M."/>
            <person name="Grimm M.C."/>
            <person name="Leong R.W."/>
            <person name="Tanaka M.M."/>
            <person name="Connor S."/>
            <person name="Zhang L."/>
        </authorList>
    </citation>
    <scope>NUCLEOTIDE SEQUENCE [LARGE SCALE GENOMIC DNA]</scope>
    <source>
        <strain evidence="1 2">P2CDO4</strain>
        <plasmid evidence="1">pICON</plasmid>
    </source>
</reference>
<sequence length="2458" mass="280267">MANLHFNDYTFVLSASTKDEVFDDLVSKFPNINFERQDLELNYNQRVDAFFLSNGIKKYEVGNLKFETINEKTSIKTTETTNNAPFALITVTRENMFSVNSPKLKEEVIAILDYLEEQHNIKMDVSFMQHRVGGGYLDVFFDSQSLKKITLNSNIGHQEAKRMGQSVFWGKQLDQEKFNTLIEVLNIQKELLLKTQLLKNIIHLVGLQAIEEQYEFYKEHETTIKATHTINNIETRISRGETAKSIYADIHREIFSTSNISSDTRRISLFETLVNKNKDFIDFPGSLKDFVTFYIENPASSPTLERYIDFIKDFSIEKVNKEIRSKSDLGNFFANVLNLSSQNNQIIVPQGLKLSETELETSLSTTPGITQNISILSNNTSELESRNFGSVELVTKAKTEQEISENFDLFYQLGRSYDAEQKQYYDISDLELSTSEAKTLLSGLNGFIVAKAGFGSKVKLSSIKLGADKELCLTHSKAEKTIDTKVFNSINASLGNIHNRYLLDKLLNISSVSLKSDFLSIEDKSAKIMRLEHELATNQKYYLDVVNALTRNDARIDIIPFHTTSINNGKIKSSPRSIPQGDDASLTDEEKINKYVYLEAYKQKGYDLENLDNNPPVYNAAFGGDGCVKNLGYPLKIDLSSDKKKEIFYNLCVKALDNYSSIAESSDELKTKQFNQITNLLSNDKTYSAMLNLTSIIDSTENVTRIIPFEFYGVLNKDNELLGHINVPASFVYNEMLQEKLVSLENDRLKVIPTDFNKKKKLINNQLAYFNSFRDYLESNNIISRKELNAILSNIFSKGKITPKEIFQLNYNSSEEMKKIYTISKAYLDSILTLPNLESTNKKIYGSKFFKDLDTSKKQEIVNAIDAIYAQNNKKALSNQFLELERIVEDNKFYKRAEEAIVKYKDGLELIKNTTKIVAHSILFNAHHLMLVNRSAQIENAKKELLSVAKEEFSDNYLDKTIGDIAPEKLPKAVINTLLANKDKTIADVASSMTRQANDEIQKAFDGNRIKLLFLNKLKEHQYFSPEAILSAGVKRADLNFAPRSGKTRTALNVLYALGDKNPSNFYIQNGNATDIVGQLVQTFPEILHTVNLKGISDKIDFIDPKFQKEYTSEIGVLNIPNIIKKFLQSEKDDQRKGEYALKDEFPFVALSFISYFKNKSRSEIKDLINTQLPQRPFLEIYLDLLNTERNNRKINEKDVFNHNMAAVYAYYLDYIARNGYIDIADYDKIRTAIGNAYEKILEDRRKIANKDLRINIVSKNNMQTMLPGEELLMNIGEAAKLQSINYLDKYFLSSGSKDIKFNTSVERIYSFSNEETCEKLSKLYKDAKDTIDFIPNSSLKKLSDNNEIIVFPFDRKSKKGDAHILISNKFNEIRDEFIKACKEITHTTLGEAHKNEISVQDLSRVIENSFNDFEGIKSNIIKSSEFDHDKLGNYMGTINDVMANNKEAVGIIIRVGEFLENQIATTKLAVKKNLDENKAIFDRALPLLNVVNYDELISQLHEGLDSLKNSFALRHNKEILLSAYKDFLFPAINSNSNTIGRRKDYQLLLDKYTNNSSNANTQSLRLNYKQNSDFILMPSKFSKYGLSIVSAKPQGLKFNPEKQELFESVQLNKNIITVDFIKNNNQSWETKISLDTKESIKLRASDQAKILSTKSNTFTLQNGKNASINIIDESHKNQGEDTLSNIGLQNAILNSNISVEISATKKENLQSVFSIREIPDLLSSIIYLATTLPEINDLVTKDAFISATDHDRHAKFDPFLVRANRVLPALCGQLEEFMARRNEAIDTSSYEEILNDKDKLKSDGGILSGINRAFETIISALSKKYIEDDIKKFKEVDSIDLADISFVQEYFPNLADKENVLLCSNASILAENFRAKSEADKLKITKSPDTLYDVKIDKDTYIYNNKFAIASLYAKKYFVQNKANKFISTINGLVDALKISLIKVKIEDDEAEDIKKEKRLFNKLVGENLKGFQNLIDYYGFDMSIKDFIVMENKDDKETSGLEMIKEAAINGGLPDVVINANKNKEKLLLKYNIAKEVFLPKILPYINNEKKIEFHSENGFDTQMGFNLAINKNFIKQNLTNLLIKPDFSIVDGTNNKKINLSLQITFDYDMVKEMLPNVGRYLLDDNDGNVLYKEKVSAGNYDTFYSFYTLVNKGAKDLIEEQLQKGYKFPLFTDKIGSSLLSSLLVLETMIKTNSDNKNKSILLFSENQQVISAINKINLEEIRDNHNISFKLITEKNKLQDEINKFHSMDADPDVIISNRKATAEGMQFRSYHPEAYSLYIDGQEVRNNFAAFIQSASRTDSPEARDIFAKHYGKNEKFVQRLNVSFKKYDLVLEKRDGFFKQTDIIDKMQNIFEDGKLDNDAMQQISNLAYSYNKNTVAVIIPKEASRIPYLLKAYSDSYLSSPKMDEDYVKMSLAAVYKLETKSLSENIINNKFGIKQDKNEENKNTIGAKI</sequence>
<dbReference type="RefSeq" id="WP_107917352.1">
    <property type="nucleotide sequence ID" value="NZ_CP021643.1"/>
</dbReference>
<evidence type="ECO:0000313" key="2">
    <source>
        <dbReference type="Proteomes" id="UP000241854"/>
    </source>
</evidence>